<dbReference type="AlphaFoldDB" id="A0A317Q1H4"/>
<proteinExistence type="predicted"/>
<comment type="caution">
    <text evidence="1">The sequence shown here is derived from an EMBL/GenBank/DDBJ whole genome shotgun (WGS) entry which is preliminary data.</text>
</comment>
<reference evidence="1 2" key="1">
    <citation type="submission" date="2018-05" db="EMBL/GenBank/DDBJ databases">
        <title>Freshwater and sediment microbial communities from various areas in North America, analyzing microbe dynamics in response to fracking.</title>
        <authorList>
            <person name="Lamendella R."/>
        </authorList>
    </citation>
    <scope>NUCLEOTIDE SEQUENCE [LARGE SCALE GENOMIC DNA]</scope>
    <source>
        <strain evidence="1 2">125B1</strain>
    </source>
</reference>
<organism evidence="1 2">
    <name type="scientific">Pseudidiomarina maritima</name>
    <dbReference type="NCBI Taxonomy" id="519453"/>
    <lineage>
        <taxon>Bacteria</taxon>
        <taxon>Pseudomonadati</taxon>
        <taxon>Pseudomonadota</taxon>
        <taxon>Gammaproteobacteria</taxon>
        <taxon>Alteromonadales</taxon>
        <taxon>Idiomarinaceae</taxon>
        <taxon>Pseudidiomarina</taxon>
    </lineage>
</organism>
<evidence type="ECO:0000313" key="2">
    <source>
        <dbReference type="Proteomes" id="UP000246964"/>
    </source>
</evidence>
<protein>
    <submittedName>
        <fullName evidence="1">Uncharacterized protein</fullName>
    </submittedName>
</protein>
<name>A0A317Q1H4_9GAMM</name>
<evidence type="ECO:0000313" key="1">
    <source>
        <dbReference type="EMBL" id="PWW09264.1"/>
    </source>
</evidence>
<dbReference type="Proteomes" id="UP000246964">
    <property type="component" value="Unassembled WGS sequence"/>
</dbReference>
<dbReference type="EMBL" id="QGTT01000020">
    <property type="protein sequence ID" value="PWW09264.1"/>
    <property type="molecule type" value="Genomic_DNA"/>
</dbReference>
<keyword evidence="2" id="KW-1185">Reference proteome</keyword>
<sequence>MQIETIKDVLSWTVDFHKNLKECVTVVAPAKTDNANLPL</sequence>
<gene>
    <name evidence="1" type="ORF">DET45_1201</name>
</gene>
<accession>A0A317Q1H4</accession>